<evidence type="ECO:0000313" key="1">
    <source>
        <dbReference type="EMBL" id="GAI22268.1"/>
    </source>
</evidence>
<organism evidence="1">
    <name type="scientific">marine sediment metagenome</name>
    <dbReference type="NCBI Taxonomy" id="412755"/>
    <lineage>
        <taxon>unclassified sequences</taxon>
        <taxon>metagenomes</taxon>
        <taxon>ecological metagenomes</taxon>
    </lineage>
</organism>
<gene>
    <name evidence="1" type="ORF">S06H3_24228</name>
</gene>
<sequence>GLNSPLVDTLIIIGPPKLTEILREWEEQENMTLQRIDTSEPVRITTIEVDKNKSKKYNISLPTLSPRLERVNLDIRSISITELARGDFSIPDEFKKLIFEARDTLTGKKVFERKWNFPIPEDTKTLLSYYTQQILSNNQLPKSNFASLYP</sequence>
<proteinExistence type="predicted"/>
<feature type="non-terminal residue" evidence="1">
    <location>
        <position position="1"/>
    </location>
</feature>
<name>X1LT34_9ZZZZ</name>
<accession>X1LT34</accession>
<dbReference type="AlphaFoldDB" id="X1LT34"/>
<dbReference type="EMBL" id="BARV01013409">
    <property type="protein sequence ID" value="GAI22268.1"/>
    <property type="molecule type" value="Genomic_DNA"/>
</dbReference>
<comment type="caution">
    <text evidence="1">The sequence shown here is derived from an EMBL/GenBank/DDBJ whole genome shotgun (WGS) entry which is preliminary data.</text>
</comment>
<reference evidence="1" key="1">
    <citation type="journal article" date="2014" name="Front. Microbiol.">
        <title>High frequency of phylogenetically diverse reductive dehalogenase-homologous genes in deep subseafloor sedimentary metagenomes.</title>
        <authorList>
            <person name="Kawai M."/>
            <person name="Futagami T."/>
            <person name="Toyoda A."/>
            <person name="Takaki Y."/>
            <person name="Nishi S."/>
            <person name="Hori S."/>
            <person name="Arai W."/>
            <person name="Tsubouchi T."/>
            <person name="Morono Y."/>
            <person name="Uchiyama I."/>
            <person name="Ito T."/>
            <person name="Fujiyama A."/>
            <person name="Inagaki F."/>
            <person name="Takami H."/>
        </authorList>
    </citation>
    <scope>NUCLEOTIDE SEQUENCE</scope>
    <source>
        <strain evidence="1">Expedition CK06-06</strain>
    </source>
</reference>
<feature type="non-terminal residue" evidence="1">
    <location>
        <position position="150"/>
    </location>
</feature>
<protein>
    <submittedName>
        <fullName evidence="1">Uncharacterized protein</fullName>
    </submittedName>
</protein>